<dbReference type="RefSeq" id="WP_407030966.1">
    <property type="nucleotide sequence ID" value="NZ_JAQGEF010000007.1"/>
</dbReference>
<dbReference type="PROSITE" id="PS51197">
    <property type="entry name" value="HTH_RRF2_2"/>
    <property type="match status" value="1"/>
</dbReference>
<protein>
    <submittedName>
        <fullName evidence="1">Rrf2 family transcriptional regulator</fullName>
    </submittedName>
</protein>
<name>A0ABT4UIN2_9BACT</name>
<gene>
    <name evidence="1" type="ORF">O3P16_07460</name>
</gene>
<dbReference type="InterPro" id="IPR000944">
    <property type="entry name" value="Tscrpt_reg_Rrf2"/>
</dbReference>
<organism evidence="1 2">
    <name type="scientific">Polluticaenibacter yanchengensis</name>
    <dbReference type="NCBI Taxonomy" id="3014562"/>
    <lineage>
        <taxon>Bacteria</taxon>
        <taxon>Pseudomonadati</taxon>
        <taxon>Bacteroidota</taxon>
        <taxon>Chitinophagia</taxon>
        <taxon>Chitinophagales</taxon>
        <taxon>Chitinophagaceae</taxon>
        <taxon>Polluticaenibacter</taxon>
    </lineage>
</organism>
<evidence type="ECO:0000313" key="1">
    <source>
        <dbReference type="EMBL" id="MDA3614640.1"/>
    </source>
</evidence>
<dbReference type="PANTHER" id="PTHR33221:SF15">
    <property type="entry name" value="HTH-TYPE TRANSCRIPTIONAL REGULATOR YWGB-RELATED"/>
    <property type="match status" value="1"/>
</dbReference>
<keyword evidence="2" id="KW-1185">Reference proteome</keyword>
<dbReference type="PANTHER" id="PTHR33221">
    <property type="entry name" value="WINGED HELIX-TURN-HELIX TRANSCRIPTIONAL REGULATOR, RRF2 FAMILY"/>
    <property type="match status" value="1"/>
</dbReference>
<dbReference type="InterPro" id="IPR036390">
    <property type="entry name" value="WH_DNA-bd_sf"/>
</dbReference>
<dbReference type="Proteomes" id="UP001210231">
    <property type="component" value="Unassembled WGS sequence"/>
</dbReference>
<reference evidence="1 2" key="1">
    <citation type="submission" date="2022-12" db="EMBL/GenBank/DDBJ databases">
        <title>Chitinophagaceae gen. sp. nov., a new member of the family Chitinophagaceae, isolated from soil in a chemical factory.</title>
        <authorList>
            <person name="Ke Z."/>
        </authorList>
    </citation>
    <scope>NUCLEOTIDE SEQUENCE [LARGE SCALE GENOMIC DNA]</scope>
    <source>
        <strain evidence="1 2">LY-5</strain>
    </source>
</reference>
<dbReference type="EMBL" id="JAQGEF010000007">
    <property type="protein sequence ID" value="MDA3614640.1"/>
    <property type="molecule type" value="Genomic_DNA"/>
</dbReference>
<comment type="caution">
    <text evidence="1">The sequence shown here is derived from an EMBL/GenBank/DDBJ whole genome shotgun (WGS) entry which is preliminary data.</text>
</comment>
<dbReference type="SUPFAM" id="SSF46785">
    <property type="entry name" value="Winged helix' DNA-binding domain"/>
    <property type="match status" value="1"/>
</dbReference>
<accession>A0ABT4UIN2</accession>
<proteinExistence type="predicted"/>
<dbReference type="NCBIfam" id="TIGR00738">
    <property type="entry name" value="rrf2_super"/>
    <property type="match status" value="1"/>
</dbReference>
<dbReference type="Gene3D" id="1.10.10.10">
    <property type="entry name" value="Winged helix-like DNA-binding domain superfamily/Winged helix DNA-binding domain"/>
    <property type="match status" value="1"/>
</dbReference>
<dbReference type="InterPro" id="IPR036388">
    <property type="entry name" value="WH-like_DNA-bd_sf"/>
</dbReference>
<evidence type="ECO:0000313" key="2">
    <source>
        <dbReference type="Proteomes" id="UP001210231"/>
    </source>
</evidence>
<dbReference type="Pfam" id="PF02082">
    <property type="entry name" value="Rrf2"/>
    <property type="match status" value="1"/>
</dbReference>
<sequence length="145" mass="15758">MSLFSKTCEYGIRAVLYIASQSANGRKVGIKEITENINSPEHFLAKILQKLSKDGIIISSKGPNGGFSVTNEILLRPMADIIVSLEGDSIFKGCAMGLSNCSELNPCPLHTQFKSIRNQLTETLYNNSIGNFNEALLSGTCTLNK</sequence>